<comment type="cofactor">
    <cofactor evidence="1">
        <name>Zn(2+)</name>
        <dbReference type="ChEBI" id="CHEBI:29105"/>
    </cofactor>
</comment>
<name>A0A1F4Y472_9BACT</name>
<evidence type="ECO:0000256" key="4">
    <source>
        <dbReference type="ARBA" id="ARBA00022670"/>
    </source>
</evidence>
<sequence>MTILIFILILVCLILAHEFGHFIVAKAFKIRVDEFGIFFPPRIAAFKWGETEYSLNWLPFGGFVRIFGEDGEAESAQKNPSSGAPLTAKDFSASTDTRSFAKKNRWIQAAVIVAGIVFNLVLAWLLLTAGYMYGIQTPVQHEGVGVVQNAQTTIVSVLPGSPVDKAGLMSGDIVTSVITGTSQLESGADAEQIRDFIGAHQDETIGFTVDRSGETIQALARPVDGLVEGKKVVGVELDDVGILKLPIHLALVQGAVLGKNITIQTAQGLVGFFSTIVRGQANFSQVSGPIGITSIGSDAVKAGFIETIVLTALISINLAILNLLPIPGLDGGRLFFIIIEGITKRPISKKIAYGFTLVGFGLLILLMLVASYHDVVRLVHPTI</sequence>
<dbReference type="PANTHER" id="PTHR42837">
    <property type="entry name" value="REGULATOR OF SIGMA-E PROTEASE RSEP"/>
    <property type="match status" value="1"/>
</dbReference>
<dbReference type="InterPro" id="IPR008915">
    <property type="entry name" value="Peptidase_M50"/>
</dbReference>
<comment type="caution">
    <text evidence="13">The sequence shown here is derived from an EMBL/GenBank/DDBJ whole genome shotgun (WGS) entry which is preliminary data.</text>
</comment>
<evidence type="ECO:0000256" key="1">
    <source>
        <dbReference type="ARBA" id="ARBA00001947"/>
    </source>
</evidence>
<dbReference type="GO" id="GO:0016020">
    <property type="term" value="C:membrane"/>
    <property type="evidence" value="ECO:0007669"/>
    <property type="project" value="UniProtKB-SubCell"/>
</dbReference>
<dbReference type="Gene3D" id="2.30.42.10">
    <property type="match status" value="1"/>
</dbReference>
<comment type="subcellular location">
    <subcellularLocation>
        <location evidence="2">Membrane</location>
        <topology evidence="2">Multi-pass membrane protein</topology>
    </subcellularLocation>
</comment>
<keyword evidence="6" id="KW-0378">Hydrolase</keyword>
<proteinExistence type="inferred from homology"/>
<evidence type="ECO:0000259" key="12">
    <source>
        <dbReference type="Pfam" id="PF02163"/>
    </source>
</evidence>
<organism evidence="13 14">
    <name type="scientific">Candidatus Adlerbacteria bacterium RIFOXYC1_FULL_48_26</name>
    <dbReference type="NCBI Taxonomy" id="1797247"/>
    <lineage>
        <taxon>Bacteria</taxon>
        <taxon>Candidatus Adleribacteriota</taxon>
    </lineage>
</organism>
<keyword evidence="7" id="KW-0862">Zinc</keyword>
<reference evidence="13 14" key="1">
    <citation type="journal article" date="2016" name="Nat. Commun.">
        <title>Thousands of microbial genomes shed light on interconnected biogeochemical processes in an aquifer system.</title>
        <authorList>
            <person name="Anantharaman K."/>
            <person name="Brown C.T."/>
            <person name="Hug L.A."/>
            <person name="Sharon I."/>
            <person name="Castelle C.J."/>
            <person name="Probst A.J."/>
            <person name="Thomas B.C."/>
            <person name="Singh A."/>
            <person name="Wilkins M.J."/>
            <person name="Karaoz U."/>
            <person name="Brodie E.L."/>
            <person name="Williams K.H."/>
            <person name="Hubbard S.S."/>
            <person name="Banfield J.F."/>
        </authorList>
    </citation>
    <scope>NUCLEOTIDE SEQUENCE [LARGE SCALE GENOMIC DNA]</scope>
</reference>
<evidence type="ECO:0000256" key="6">
    <source>
        <dbReference type="ARBA" id="ARBA00022801"/>
    </source>
</evidence>
<dbReference type="SUPFAM" id="SSF50156">
    <property type="entry name" value="PDZ domain-like"/>
    <property type="match status" value="1"/>
</dbReference>
<keyword evidence="9" id="KW-0482">Metalloprotease</keyword>
<keyword evidence="4" id="KW-0645">Protease</keyword>
<dbReference type="InterPro" id="IPR036034">
    <property type="entry name" value="PDZ_sf"/>
</dbReference>
<evidence type="ECO:0000256" key="9">
    <source>
        <dbReference type="ARBA" id="ARBA00023049"/>
    </source>
</evidence>
<evidence type="ECO:0000313" key="14">
    <source>
        <dbReference type="Proteomes" id="UP000176568"/>
    </source>
</evidence>
<evidence type="ECO:0000256" key="11">
    <source>
        <dbReference type="SAM" id="Phobius"/>
    </source>
</evidence>
<protein>
    <recommendedName>
        <fullName evidence="12">Peptidase M50 domain-containing protein</fullName>
    </recommendedName>
</protein>
<evidence type="ECO:0000256" key="2">
    <source>
        <dbReference type="ARBA" id="ARBA00004141"/>
    </source>
</evidence>
<dbReference type="AlphaFoldDB" id="A0A1F4Y472"/>
<dbReference type="EMBL" id="MEXB01000007">
    <property type="protein sequence ID" value="OGC88566.1"/>
    <property type="molecule type" value="Genomic_DNA"/>
</dbReference>
<keyword evidence="5 11" id="KW-0812">Transmembrane</keyword>
<dbReference type="GO" id="GO:0004222">
    <property type="term" value="F:metalloendopeptidase activity"/>
    <property type="evidence" value="ECO:0007669"/>
    <property type="project" value="InterPro"/>
</dbReference>
<dbReference type="GO" id="GO:0006508">
    <property type="term" value="P:proteolysis"/>
    <property type="evidence" value="ECO:0007669"/>
    <property type="project" value="UniProtKB-KW"/>
</dbReference>
<keyword evidence="10 11" id="KW-0472">Membrane</keyword>
<feature type="domain" description="Peptidase M50" evidence="12">
    <location>
        <begin position="6"/>
        <end position="366"/>
    </location>
</feature>
<dbReference type="Pfam" id="PF02163">
    <property type="entry name" value="Peptidase_M50"/>
    <property type="match status" value="1"/>
</dbReference>
<evidence type="ECO:0000256" key="8">
    <source>
        <dbReference type="ARBA" id="ARBA00022989"/>
    </source>
</evidence>
<dbReference type="STRING" id="1797247.A2419_02770"/>
<comment type="similarity">
    <text evidence="3">Belongs to the peptidase M50B family.</text>
</comment>
<feature type="transmembrane region" description="Helical" evidence="11">
    <location>
        <begin position="106"/>
        <end position="127"/>
    </location>
</feature>
<dbReference type="Proteomes" id="UP000176568">
    <property type="component" value="Unassembled WGS sequence"/>
</dbReference>
<dbReference type="CDD" id="cd06163">
    <property type="entry name" value="S2P-M50_PDZ_RseP-like"/>
    <property type="match status" value="1"/>
</dbReference>
<evidence type="ECO:0000256" key="5">
    <source>
        <dbReference type="ARBA" id="ARBA00022692"/>
    </source>
</evidence>
<evidence type="ECO:0000313" key="13">
    <source>
        <dbReference type="EMBL" id="OGC88566.1"/>
    </source>
</evidence>
<evidence type="ECO:0000256" key="10">
    <source>
        <dbReference type="ARBA" id="ARBA00023136"/>
    </source>
</evidence>
<dbReference type="InterPro" id="IPR004387">
    <property type="entry name" value="Pept_M50_Zn"/>
</dbReference>
<feature type="transmembrane region" description="Helical" evidence="11">
    <location>
        <begin position="351"/>
        <end position="372"/>
    </location>
</feature>
<keyword evidence="8 11" id="KW-1133">Transmembrane helix</keyword>
<dbReference type="PANTHER" id="PTHR42837:SF2">
    <property type="entry name" value="MEMBRANE METALLOPROTEASE ARASP2, CHLOROPLASTIC-RELATED"/>
    <property type="match status" value="1"/>
</dbReference>
<gene>
    <name evidence="13" type="ORF">A2419_02770</name>
</gene>
<accession>A0A1F4Y472</accession>
<evidence type="ECO:0000256" key="3">
    <source>
        <dbReference type="ARBA" id="ARBA00007931"/>
    </source>
</evidence>
<evidence type="ECO:0000256" key="7">
    <source>
        <dbReference type="ARBA" id="ARBA00022833"/>
    </source>
</evidence>